<name>A0A844AL43_9RHOB</name>
<evidence type="ECO:0000313" key="2">
    <source>
        <dbReference type="Proteomes" id="UP000436694"/>
    </source>
</evidence>
<dbReference type="EMBL" id="WIXK01000003">
    <property type="protein sequence ID" value="MQY42630.1"/>
    <property type="molecule type" value="Genomic_DNA"/>
</dbReference>
<dbReference type="Proteomes" id="UP000436694">
    <property type="component" value="Unassembled WGS sequence"/>
</dbReference>
<evidence type="ECO:0000313" key="1">
    <source>
        <dbReference type="EMBL" id="MQY42630.1"/>
    </source>
</evidence>
<dbReference type="RefSeq" id="WP_153546959.1">
    <property type="nucleotide sequence ID" value="NZ_WIXK01000003.1"/>
</dbReference>
<gene>
    <name evidence="1" type="ORF">GG681_08235</name>
</gene>
<sequence>MKQPPKDRSHLRVVGSGATSAAAPLSACARAQAALCLAVATHQSDQYDAQLQVLHSHGISREQLSELMTLTVEMVGPEVMITAAEVMDRYDIICQPG</sequence>
<organism evidence="1 2">
    <name type="scientific">Tritonibacter aquimaris</name>
    <dbReference type="NCBI Taxonomy" id="2663379"/>
    <lineage>
        <taxon>Bacteria</taxon>
        <taxon>Pseudomonadati</taxon>
        <taxon>Pseudomonadota</taxon>
        <taxon>Alphaproteobacteria</taxon>
        <taxon>Rhodobacterales</taxon>
        <taxon>Paracoccaceae</taxon>
        <taxon>Tritonibacter</taxon>
    </lineage>
</organism>
<reference evidence="1 2" key="1">
    <citation type="submission" date="2019-10" db="EMBL/GenBank/DDBJ databases">
        <title>Epibacterium sp. nov., isolated from seawater.</title>
        <authorList>
            <person name="Zhang X."/>
            <person name="Li N."/>
        </authorList>
    </citation>
    <scope>NUCLEOTIDE SEQUENCE [LARGE SCALE GENOMIC DNA]</scope>
    <source>
        <strain evidence="1 2">SM1969</strain>
    </source>
</reference>
<accession>A0A844AL43</accession>
<dbReference type="SUPFAM" id="SSF69118">
    <property type="entry name" value="AhpD-like"/>
    <property type="match status" value="1"/>
</dbReference>
<dbReference type="AlphaFoldDB" id="A0A844AL43"/>
<dbReference type="InterPro" id="IPR029032">
    <property type="entry name" value="AhpD-like"/>
</dbReference>
<proteinExistence type="predicted"/>
<dbReference type="Gene3D" id="1.20.1290.10">
    <property type="entry name" value="AhpD-like"/>
    <property type="match status" value="1"/>
</dbReference>
<protein>
    <submittedName>
        <fullName evidence="1">Uncharacterized protein</fullName>
    </submittedName>
</protein>
<comment type="caution">
    <text evidence="1">The sequence shown here is derived from an EMBL/GenBank/DDBJ whole genome shotgun (WGS) entry which is preliminary data.</text>
</comment>
<keyword evidence="2" id="KW-1185">Reference proteome</keyword>